<feature type="compositionally biased region" description="Polar residues" evidence="1">
    <location>
        <begin position="328"/>
        <end position="344"/>
    </location>
</feature>
<feature type="region of interest" description="Disordered" evidence="1">
    <location>
        <begin position="315"/>
        <end position="344"/>
    </location>
</feature>
<reference evidence="2" key="1">
    <citation type="submission" date="2022-07" db="EMBL/GenBank/DDBJ databases">
        <title>Phylogenomic reconstructions and comparative analyses of Kickxellomycotina fungi.</title>
        <authorList>
            <person name="Reynolds N.K."/>
            <person name="Stajich J.E."/>
            <person name="Barry K."/>
            <person name="Grigoriev I.V."/>
            <person name="Crous P."/>
            <person name="Smith M.E."/>
        </authorList>
    </citation>
    <scope>NUCLEOTIDE SEQUENCE</scope>
    <source>
        <strain evidence="2">RSA 476</strain>
    </source>
</reference>
<evidence type="ECO:0000256" key="1">
    <source>
        <dbReference type="SAM" id="MobiDB-lite"/>
    </source>
</evidence>
<dbReference type="AlphaFoldDB" id="A0A9W8M8Z4"/>
<feature type="region of interest" description="Disordered" evidence="1">
    <location>
        <begin position="1"/>
        <end position="74"/>
    </location>
</feature>
<feature type="compositionally biased region" description="Low complexity" evidence="1">
    <location>
        <begin position="17"/>
        <end position="48"/>
    </location>
</feature>
<keyword evidence="3" id="KW-1185">Reference proteome</keyword>
<protein>
    <submittedName>
        <fullName evidence="2">Uncharacterized protein</fullName>
    </submittedName>
</protein>
<evidence type="ECO:0000313" key="2">
    <source>
        <dbReference type="EMBL" id="KAJ2867798.1"/>
    </source>
</evidence>
<organism evidence="2 3">
    <name type="scientific">Coemansia aciculifera</name>
    <dbReference type="NCBI Taxonomy" id="417176"/>
    <lineage>
        <taxon>Eukaryota</taxon>
        <taxon>Fungi</taxon>
        <taxon>Fungi incertae sedis</taxon>
        <taxon>Zoopagomycota</taxon>
        <taxon>Kickxellomycotina</taxon>
        <taxon>Kickxellomycetes</taxon>
        <taxon>Kickxellales</taxon>
        <taxon>Kickxellaceae</taxon>
        <taxon>Coemansia</taxon>
    </lineage>
</organism>
<feature type="compositionally biased region" description="Low complexity" evidence="1">
    <location>
        <begin position="241"/>
        <end position="254"/>
    </location>
</feature>
<feature type="region of interest" description="Disordered" evidence="1">
    <location>
        <begin position="188"/>
        <end position="219"/>
    </location>
</feature>
<accession>A0A9W8M8Z4</accession>
<sequence length="566" mass="60720">MSRLPSDNSELPPVPPQQQQQHLSSTGRQLPLRRGARPGGQQQQQPPLNIHSRAAAREQLRLQQQQQQYHGAAGGGVLSDLDSLHSMQSRDAHTAFVPTPVDSMTGSEYVSGHLTPTDQWVAVRNEGSGVISLTSSDNEDEYGDSAMGIPATNTADAGREQSLIARPPLGSNHRQRDDSTTEFQIPLEVRSHESNLPGEPPYYAPPPSARHWSAAAEGQGTNLEAEQAVHLLRESVVSLLSSGGSTTSSASSAQPGGGGSIGNSRRRYGSLQQQGAYRASRSPSRLSKISEPNYPPSAPRRQLTADFDHFSDIALTSTTTPPHHYNHQYRQPANTATHRPPTTTQLPTYEEFKQRQQQQQQQVVPTMTPVASAMQPVAMPRTNEPLPSIASAPAQPVTRFQSHHHPLLGSTQQQLYSEPMSEAMSRATYSPFASIRTVSPVLVTEESVADVNAFNPSVSRAQAEAALQQAILCPLKSFSSSKYSSGYVGHNTNHADSSEKARNGTFSGNGNGRGSGSSCSTQTWAKYTGYAIVGFGVGTLVGMLCFDMAATAAPKATRTIPIAAGF</sequence>
<name>A0A9W8M8Z4_9FUNG</name>
<feature type="region of interest" description="Disordered" evidence="1">
    <location>
        <begin position="241"/>
        <end position="302"/>
    </location>
</feature>
<gene>
    <name evidence="2" type="ORF">GGH94_000574</name>
</gene>
<feature type="compositionally biased region" description="Polar residues" evidence="1">
    <location>
        <begin position="271"/>
        <end position="287"/>
    </location>
</feature>
<dbReference type="Proteomes" id="UP001140074">
    <property type="component" value="Unassembled WGS sequence"/>
</dbReference>
<feature type="compositionally biased region" description="Pro residues" evidence="1">
    <location>
        <begin position="198"/>
        <end position="208"/>
    </location>
</feature>
<feature type="region of interest" description="Disordered" evidence="1">
    <location>
        <begin position="492"/>
        <end position="517"/>
    </location>
</feature>
<evidence type="ECO:0000313" key="3">
    <source>
        <dbReference type="Proteomes" id="UP001140074"/>
    </source>
</evidence>
<dbReference type="EMBL" id="JANBUY010000011">
    <property type="protein sequence ID" value="KAJ2867798.1"/>
    <property type="molecule type" value="Genomic_DNA"/>
</dbReference>
<proteinExistence type="predicted"/>
<comment type="caution">
    <text evidence="2">The sequence shown here is derived from an EMBL/GenBank/DDBJ whole genome shotgun (WGS) entry which is preliminary data.</text>
</comment>